<dbReference type="GeneID" id="111601431"/>
<dbReference type="InterPro" id="IPR002223">
    <property type="entry name" value="Kunitz_BPTI"/>
</dbReference>
<dbReference type="Gene3D" id="4.10.410.10">
    <property type="entry name" value="Pancreatic trypsin inhibitor Kunitz domain"/>
    <property type="match status" value="1"/>
</dbReference>
<accession>A0A6J1M1R5</accession>
<dbReference type="InterPro" id="IPR020901">
    <property type="entry name" value="Prtase_inh_Kunz-CS"/>
</dbReference>
<organism evidence="4 5">
    <name type="scientific">Drosophila hydei</name>
    <name type="common">Fruit fly</name>
    <dbReference type="NCBI Taxonomy" id="7224"/>
    <lineage>
        <taxon>Eukaryota</taxon>
        <taxon>Metazoa</taxon>
        <taxon>Ecdysozoa</taxon>
        <taxon>Arthropoda</taxon>
        <taxon>Hexapoda</taxon>
        <taxon>Insecta</taxon>
        <taxon>Pterygota</taxon>
        <taxon>Neoptera</taxon>
        <taxon>Endopterygota</taxon>
        <taxon>Diptera</taxon>
        <taxon>Brachycera</taxon>
        <taxon>Muscomorpha</taxon>
        <taxon>Ephydroidea</taxon>
        <taxon>Drosophilidae</taxon>
        <taxon>Drosophila</taxon>
    </lineage>
</organism>
<gene>
    <name evidence="5" type="primary">LOC111601431</name>
</gene>
<dbReference type="OMA" id="QICERYC"/>
<dbReference type="KEGG" id="dhe:111601431"/>
<evidence type="ECO:0000259" key="3">
    <source>
        <dbReference type="PROSITE" id="PS50279"/>
    </source>
</evidence>
<dbReference type="SMART" id="SM00131">
    <property type="entry name" value="KU"/>
    <property type="match status" value="1"/>
</dbReference>
<reference evidence="5" key="1">
    <citation type="submission" date="2025-08" db="UniProtKB">
        <authorList>
            <consortium name="RefSeq"/>
        </authorList>
    </citation>
    <scope>IDENTIFICATION</scope>
    <source>
        <strain evidence="5">15085-1641.00</strain>
        <tissue evidence="5">Whole body</tissue>
    </source>
</reference>
<dbReference type="RefSeq" id="XP_023173778.1">
    <property type="nucleotide sequence ID" value="XM_023318010.1"/>
</dbReference>
<proteinExistence type="predicted"/>
<dbReference type="OrthoDB" id="4473401at2759"/>
<keyword evidence="1 5" id="KW-0646">Protease inhibitor</keyword>
<feature type="domain" description="BPTI/Kunitz inhibitor" evidence="3">
    <location>
        <begin position="28"/>
        <end position="79"/>
    </location>
</feature>
<dbReference type="Pfam" id="PF00014">
    <property type="entry name" value="Kunitz_BPTI"/>
    <property type="match status" value="1"/>
</dbReference>
<evidence type="ECO:0000256" key="1">
    <source>
        <dbReference type="ARBA" id="ARBA00022690"/>
    </source>
</evidence>
<evidence type="ECO:0000313" key="4">
    <source>
        <dbReference type="Proteomes" id="UP000504633"/>
    </source>
</evidence>
<protein>
    <submittedName>
        <fullName evidence="5">Kunitz-type serine protease inhibitor HMGS1-like</fullName>
    </submittedName>
</protein>
<evidence type="ECO:0000256" key="2">
    <source>
        <dbReference type="ARBA" id="ARBA00022900"/>
    </source>
</evidence>
<dbReference type="PANTHER" id="PTHR10083">
    <property type="entry name" value="KUNITZ-TYPE PROTEASE INHIBITOR-RELATED"/>
    <property type="match status" value="1"/>
</dbReference>
<name>A0A6J1M1R5_DROHY</name>
<dbReference type="GO" id="GO:0004867">
    <property type="term" value="F:serine-type endopeptidase inhibitor activity"/>
    <property type="evidence" value="ECO:0007669"/>
    <property type="project" value="UniProtKB-KW"/>
</dbReference>
<dbReference type="SUPFAM" id="SSF57362">
    <property type="entry name" value="BPTI-like"/>
    <property type="match status" value="1"/>
</dbReference>
<dbReference type="PROSITE" id="PS00280">
    <property type="entry name" value="BPTI_KUNITZ_1"/>
    <property type="match status" value="1"/>
</dbReference>
<dbReference type="InterPro" id="IPR050098">
    <property type="entry name" value="TFPI/VKTCI-like"/>
</dbReference>
<sequence>MKLAIASYLTFSLFEIVFGREKVRHAYCLLEPAVRGGCNEVQNLWTFYSEENECRLFPFNGCFGNSNQFQTLEICEDRCMSPKRKSITEKPASAVFL</sequence>
<dbReference type="Proteomes" id="UP000504633">
    <property type="component" value="Unplaced"/>
</dbReference>
<keyword evidence="4" id="KW-1185">Reference proteome</keyword>
<dbReference type="PROSITE" id="PS50279">
    <property type="entry name" value="BPTI_KUNITZ_2"/>
    <property type="match status" value="1"/>
</dbReference>
<dbReference type="InterPro" id="IPR036880">
    <property type="entry name" value="Kunitz_BPTI_sf"/>
</dbReference>
<dbReference type="AlphaFoldDB" id="A0A6J1M1R5"/>
<keyword evidence="2 5" id="KW-0722">Serine protease inhibitor</keyword>
<evidence type="ECO:0000313" key="5">
    <source>
        <dbReference type="RefSeq" id="XP_023173778.1"/>
    </source>
</evidence>